<gene>
    <name evidence="5" type="ORF">M9Y10_012486</name>
</gene>
<feature type="compositionally biased region" description="Basic and acidic residues" evidence="4">
    <location>
        <begin position="85"/>
        <end position="95"/>
    </location>
</feature>
<evidence type="ECO:0000256" key="3">
    <source>
        <dbReference type="ARBA" id="ARBA00023274"/>
    </source>
</evidence>
<dbReference type="PANTHER" id="PTHR45696">
    <property type="entry name" value="60S ACIDIC RIBOSOMAL PROTEIN P1"/>
    <property type="match status" value="1"/>
</dbReference>
<feature type="region of interest" description="Disordered" evidence="4">
    <location>
        <begin position="66"/>
        <end position="110"/>
    </location>
</feature>
<name>A0ABR2IEW9_9EUKA</name>
<dbReference type="Pfam" id="PF00428">
    <property type="entry name" value="Ribosomal_60s"/>
    <property type="match status" value="1"/>
</dbReference>
<proteinExistence type="inferred from homology"/>
<keyword evidence="2 5" id="KW-0689">Ribosomal protein</keyword>
<dbReference type="CDD" id="cd05831">
    <property type="entry name" value="Ribosomal_P1"/>
    <property type="match status" value="1"/>
</dbReference>
<comment type="similarity">
    <text evidence="1">Belongs to the eukaryotic ribosomal protein P1/P2 family.</text>
</comment>
<organism evidence="5 6">
    <name type="scientific">Tritrichomonas musculus</name>
    <dbReference type="NCBI Taxonomy" id="1915356"/>
    <lineage>
        <taxon>Eukaryota</taxon>
        <taxon>Metamonada</taxon>
        <taxon>Parabasalia</taxon>
        <taxon>Tritrichomonadida</taxon>
        <taxon>Tritrichomonadidae</taxon>
        <taxon>Tritrichomonas</taxon>
    </lineage>
</organism>
<keyword evidence="3" id="KW-0687">Ribonucleoprotein</keyword>
<dbReference type="GO" id="GO:0005840">
    <property type="term" value="C:ribosome"/>
    <property type="evidence" value="ECO:0007669"/>
    <property type="project" value="UniProtKB-KW"/>
</dbReference>
<feature type="compositionally biased region" description="Low complexity" evidence="4">
    <location>
        <begin position="68"/>
        <end position="84"/>
    </location>
</feature>
<comment type="caution">
    <text evidence="5">The sequence shown here is derived from an EMBL/GenBank/DDBJ whole genome shotgun (WGS) entry which is preliminary data.</text>
</comment>
<protein>
    <submittedName>
        <fullName evidence="5">60S acidic ribosomal protein P1</fullName>
    </submittedName>
</protein>
<dbReference type="InterPro" id="IPR038716">
    <property type="entry name" value="P1/P2_N_sf"/>
</dbReference>
<dbReference type="PANTHER" id="PTHR45696:SF10">
    <property type="entry name" value="LARGE RIBOSOMAL SUBUNIT PROTEIN P1"/>
    <property type="match status" value="1"/>
</dbReference>
<dbReference type="Proteomes" id="UP001470230">
    <property type="component" value="Unassembled WGS sequence"/>
</dbReference>
<evidence type="ECO:0000313" key="5">
    <source>
        <dbReference type="EMBL" id="KAK8860805.1"/>
    </source>
</evidence>
<evidence type="ECO:0000256" key="4">
    <source>
        <dbReference type="SAM" id="MobiDB-lite"/>
    </source>
</evidence>
<accession>A0ABR2IEW9</accession>
<evidence type="ECO:0000256" key="2">
    <source>
        <dbReference type="ARBA" id="ARBA00022980"/>
    </source>
</evidence>
<evidence type="ECO:0000313" key="6">
    <source>
        <dbReference type="Proteomes" id="UP001470230"/>
    </source>
</evidence>
<dbReference type="Gene3D" id="1.10.10.1410">
    <property type="match status" value="1"/>
</dbReference>
<reference evidence="5 6" key="1">
    <citation type="submission" date="2024-04" db="EMBL/GenBank/DDBJ databases">
        <title>Tritrichomonas musculus Genome.</title>
        <authorList>
            <person name="Alves-Ferreira E."/>
            <person name="Grigg M."/>
            <person name="Lorenzi H."/>
            <person name="Galac M."/>
        </authorList>
    </citation>
    <scope>NUCLEOTIDE SEQUENCE [LARGE SCALE GENOMIC DNA]</scope>
    <source>
        <strain evidence="5 6">EAF2021</strain>
    </source>
</reference>
<sequence length="110" mass="12352">MTSVELACVYAALILNDDNVEVTSEKINTILNAADVKIDSYWADIFTQYFKTHDISELLKTTNLGRYSTTESTNQENSETINEEGNGKGNERNNNEEEEIEMGGFDDLFG</sequence>
<evidence type="ECO:0000256" key="1">
    <source>
        <dbReference type="ARBA" id="ARBA00005436"/>
    </source>
</evidence>
<keyword evidence="6" id="KW-1185">Reference proteome</keyword>
<dbReference type="EMBL" id="JAPFFF010000018">
    <property type="protein sequence ID" value="KAK8860805.1"/>
    <property type="molecule type" value="Genomic_DNA"/>
</dbReference>